<dbReference type="PANTHER" id="PTHR15710:SF233">
    <property type="entry name" value="RING-TYPE DOMAIN-CONTAINING PROTEIN"/>
    <property type="match status" value="1"/>
</dbReference>
<dbReference type="GO" id="GO:0061630">
    <property type="term" value="F:ubiquitin protein ligase activity"/>
    <property type="evidence" value="ECO:0007669"/>
    <property type="project" value="TreeGrafter"/>
</dbReference>
<dbReference type="EMBL" id="JAUJYO010000001">
    <property type="protein sequence ID" value="KAK1325269.1"/>
    <property type="molecule type" value="Genomic_DNA"/>
</dbReference>
<keyword evidence="2 4" id="KW-0863">Zinc-finger</keyword>
<dbReference type="InterPro" id="IPR011016">
    <property type="entry name" value="Znf_RING-CH"/>
</dbReference>
<keyword evidence="7" id="KW-1185">Reference proteome</keyword>
<sequence>MAEPTPPPPPPPPVQTPSVVLRCRHCDWYCEFESHHPDSVACPQCGREDLVDTAIEFSQIIQRIRQERRIMVDRHFRQTFRGIREARNMPASKASVAPLEEVVVTEEELCPVCKLDMGVGEMAKRMPCKHLFHVKCISDWLEHYGHSCPVCRFGLPMDDKAVMRGRREPGLDDGGSDAAVAEINDTPIPNTASRYIQSVQRQIQRFTGVGRPNFVQMWPEIQESMGALIEALNVGDVTDGELREMEAASRNLLRHLQESAAAEAAVMENDWPPPASKAAVAALEEVAVEEEGQCPVCRENERDATMRRMPCAHVFHGECILTWLARRNTCPVCRFELPTDDEDYEAVRMGRGRGLDGPDDAAA</sequence>
<gene>
    <name evidence="6" type="ORF">QJS10_CPA01g00398</name>
</gene>
<proteinExistence type="predicted"/>
<dbReference type="SMART" id="SM00744">
    <property type="entry name" value="RINGv"/>
    <property type="match status" value="1"/>
</dbReference>
<feature type="domain" description="RING-type" evidence="5">
    <location>
        <begin position="294"/>
        <end position="334"/>
    </location>
</feature>
<reference evidence="6" key="2">
    <citation type="submission" date="2023-06" db="EMBL/GenBank/DDBJ databases">
        <authorList>
            <person name="Ma L."/>
            <person name="Liu K.-W."/>
            <person name="Li Z."/>
            <person name="Hsiao Y.-Y."/>
            <person name="Qi Y."/>
            <person name="Fu T."/>
            <person name="Tang G."/>
            <person name="Zhang D."/>
            <person name="Sun W.-H."/>
            <person name="Liu D.-K."/>
            <person name="Li Y."/>
            <person name="Chen G.-Z."/>
            <person name="Liu X.-D."/>
            <person name="Liao X.-Y."/>
            <person name="Jiang Y.-T."/>
            <person name="Yu X."/>
            <person name="Hao Y."/>
            <person name="Huang J."/>
            <person name="Zhao X.-W."/>
            <person name="Ke S."/>
            <person name="Chen Y.-Y."/>
            <person name="Wu W.-L."/>
            <person name="Hsu J.-L."/>
            <person name="Lin Y.-F."/>
            <person name="Huang M.-D."/>
            <person name="Li C.-Y."/>
            <person name="Huang L."/>
            <person name="Wang Z.-W."/>
            <person name="Zhao X."/>
            <person name="Zhong W.-Y."/>
            <person name="Peng D.-H."/>
            <person name="Ahmad S."/>
            <person name="Lan S."/>
            <person name="Zhang J.-S."/>
            <person name="Tsai W.-C."/>
            <person name="Van De Peer Y."/>
            <person name="Liu Z.-J."/>
        </authorList>
    </citation>
    <scope>NUCLEOTIDE SEQUENCE</scope>
    <source>
        <strain evidence="6">CP</strain>
        <tissue evidence="6">Leaves</tissue>
    </source>
</reference>
<dbReference type="Gene3D" id="3.30.40.10">
    <property type="entry name" value="Zinc/RING finger domain, C3HC4 (zinc finger)"/>
    <property type="match status" value="2"/>
</dbReference>
<dbReference type="PROSITE" id="PS50089">
    <property type="entry name" value="ZF_RING_2"/>
    <property type="match status" value="2"/>
</dbReference>
<keyword evidence="3" id="KW-0862">Zinc</keyword>
<accession>A0AAV9FKH5</accession>
<evidence type="ECO:0000256" key="3">
    <source>
        <dbReference type="ARBA" id="ARBA00022833"/>
    </source>
</evidence>
<dbReference type="SUPFAM" id="SSF57850">
    <property type="entry name" value="RING/U-box"/>
    <property type="match status" value="2"/>
</dbReference>
<dbReference type="GO" id="GO:0005737">
    <property type="term" value="C:cytoplasm"/>
    <property type="evidence" value="ECO:0007669"/>
    <property type="project" value="TreeGrafter"/>
</dbReference>
<evidence type="ECO:0000256" key="4">
    <source>
        <dbReference type="PROSITE-ProRule" id="PRU00175"/>
    </source>
</evidence>
<dbReference type="Proteomes" id="UP001180020">
    <property type="component" value="Unassembled WGS sequence"/>
</dbReference>
<dbReference type="GO" id="GO:0008270">
    <property type="term" value="F:zinc ion binding"/>
    <property type="evidence" value="ECO:0007669"/>
    <property type="project" value="UniProtKB-KW"/>
</dbReference>
<dbReference type="Pfam" id="PF13639">
    <property type="entry name" value="zf-RING_2"/>
    <property type="match status" value="2"/>
</dbReference>
<feature type="domain" description="RING-type" evidence="5">
    <location>
        <begin position="110"/>
        <end position="152"/>
    </location>
</feature>
<evidence type="ECO:0000313" key="7">
    <source>
        <dbReference type="Proteomes" id="UP001180020"/>
    </source>
</evidence>
<evidence type="ECO:0000256" key="1">
    <source>
        <dbReference type="ARBA" id="ARBA00022723"/>
    </source>
</evidence>
<dbReference type="AlphaFoldDB" id="A0AAV9FKH5"/>
<evidence type="ECO:0000259" key="5">
    <source>
        <dbReference type="PROSITE" id="PS50089"/>
    </source>
</evidence>
<dbReference type="GO" id="GO:0016567">
    <property type="term" value="P:protein ubiquitination"/>
    <property type="evidence" value="ECO:0007669"/>
    <property type="project" value="TreeGrafter"/>
</dbReference>
<dbReference type="PANTHER" id="PTHR15710">
    <property type="entry name" value="E3 UBIQUITIN-PROTEIN LIGASE PRAJA"/>
    <property type="match status" value="1"/>
</dbReference>
<name>A0AAV9FKH5_ACOCL</name>
<keyword evidence="1" id="KW-0479">Metal-binding</keyword>
<evidence type="ECO:0000313" key="6">
    <source>
        <dbReference type="EMBL" id="KAK1325269.1"/>
    </source>
</evidence>
<dbReference type="SMART" id="SM00184">
    <property type="entry name" value="RING"/>
    <property type="match status" value="2"/>
</dbReference>
<organism evidence="6 7">
    <name type="scientific">Acorus calamus</name>
    <name type="common">Sweet flag</name>
    <dbReference type="NCBI Taxonomy" id="4465"/>
    <lineage>
        <taxon>Eukaryota</taxon>
        <taxon>Viridiplantae</taxon>
        <taxon>Streptophyta</taxon>
        <taxon>Embryophyta</taxon>
        <taxon>Tracheophyta</taxon>
        <taxon>Spermatophyta</taxon>
        <taxon>Magnoliopsida</taxon>
        <taxon>Liliopsida</taxon>
        <taxon>Acoraceae</taxon>
        <taxon>Acorus</taxon>
    </lineage>
</organism>
<dbReference type="InterPro" id="IPR001841">
    <property type="entry name" value="Znf_RING"/>
</dbReference>
<reference evidence="6" key="1">
    <citation type="journal article" date="2023" name="Nat. Commun.">
        <title>Diploid and tetraploid genomes of Acorus and the evolution of monocots.</title>
        <authorList>
            <person name="Ma L."/>
            <person name="Liu K.W."/>
            <person name="Li Z."/>
            <person name="Hsiao Y.Y."/>
            <person name="Qi Y."/>
            <person name="Fu T."/>
            <person name="Tang G.D."/>
            <person name="Zhang D."/>
            <person name="Sun W.H."/>
            <person name="Liu D.K."/>
            <person name="Li Y."/>
            <person name="Chen G.Z."/>
            <person name="Liu X.D."/>
            <person name="Liao X.Y."/>
            <person name="Jiang Y.T."/>
            <person name="Yu X."/>
            <person name="Hao Y."/>
            <person name="Huang J."/>
            <person name="Zhao X.W."/>
            <person name="Ke S."/>
            <person name="Chen Y.Y."/>
            <person name="Wu W.L."/>
            <person name="Hsu J.L."/>
            <person name="Lin Y.F."/>
            <person name="Huang M.D."/>
            <person name="Li C.Y."/>
            <person name="Huang L."/>
            <person name="Wang Z.W."/>
            <person name="Zhao X."/>
            <person name="Zhong W.Y."/>
            <person name="Peng D.H."/>
            <person name="Ahmad S."/>
            <person name="Lan S."/>
            <person name="Zhang J.S."/>
            <person name="Tsai W.C."/>
            <person name="Van de Peer Y."/>
            <person name="Liu Z.J."/>
        </authorList>
    </citation>
    <scope>NUCLEOTIDE SEQUENCE</scope>
    <source>
        <strain evidence="6">CP</strain>
    </source>
</reference>
<protein>
    <submittedName>
        <fullName evidence="6">E3 ubiquitin-protein ligase RING1-like</fullName>
    </submittedName>
</protein>
<evidence type="ECO:0000256" key="2">
    <source>
        <dbReference type="ARBA" id="ARBA00022771"/>
    </source>
</evidence>
<comment type="caution">
    <text evidence="6">The sequence shown here is derived from an EMBL/GenBank/DDBJ whole genome shotgun (WGS) entry which is preliminary data.</text>
</comment>
<dbReference type="InterPro" id="IPR013083">
    <property type="entry name" value="Znf_RING/FYVE/PHD"/>
</dbReference>